<organism evidence="1 2">
    <name type="scientific">Strongylus vulgaris</name>
    <name type="common">Blood worm</name>
    <dbReference type="NCBI Taxonomy" id="40348"/>
    <lineage>
        <taxon>Eukaryota</taxon>
        <taxon>Metazoa</taxon>
        <taxon>Ecdysozoa</taxon>
        <taxon>Nematoda</taxon>
        <taxon>Chromadorea</taxon>
        <taxon>Rhabditida</taxon>
        <taxon>Rhabditina</taxon>
        <taxon>Rhabditomorpha</taxon>
        <taxon>Strongyloidea</taxon>
        <taxon>Strongylidae</taxon>
        <taxon>Strongylus</taxon>
    </lineage>
</organism>
<protein>
    <submittedName>
        <fullName evidence="1">Uncharacterized protein</fullName>
    </submittedName>
</protein>
<keyword evidence="2" id="KW-1185">Reference proteome</keyword>
<dbReference type="Proteomes" id="UP000270094">
    <property type="component" value="Unassembled WGS sequence"/>
</dbReference>
<gene>
    <name evidence="1" type="ORF">SVUK_LOCUS16741</name>
</gene>
<reference evidence="1 2" key="1">
    <citation type="submission" date="2018-11" db="EMBL/GenBank/DDBJ databases">
        <authorList>
            <consortium name="Pathogen Informatics"/>
        </authorList>
    </citation>
    <scope>NUCLEOTIDE SEQUENCE [LARGE SCALE GENOMIC DNA]</scope>
</reference>
<sequence>MEIRADNSWMDRFITSTILPRFRFIGLPLLPSSTSLRRPRLRHKTPPGFLRGLARNLLEEGHT</sequence>
<dbReference type="EMBL" id="UYYB01114311">
    <property type="protein sequence ID" value="VDM81743.1"/>
    <property type="molecule type" value="Genomic_DNA"/>
</dbReference>
<accession>A0A3P7JLS2</accession>
<evidence type="ECO:0000313" key="1">
    <source>
        <dbReference type="EMBL" id="VDM81743.1"/>
    </source>
</evidence>
<dbReference type="AlphaFoldDB" id="A0A3P7JLS2"/>
<name>A0A3P7JLS2_STRVU</name>
<evidence type="ECO:0000313" key="2">
    <source>
        <dbReference type="Proteomes" id="UP000270094"/>
    </source>
</evidence>
<proteinExistence type="predicted"/>